<keyword evidence="5 9" id="KW-1133">Transmembrane helix</keyword>
<dbReference type="PANTHER" id="PTHR31942">
    <property type="entry name" value="MLO-LIKE PROTEIN 1"/>
    <property type="match status" value="1"/>
</dbReference>
<evidence type="ECO:0000256" key="6">
    <source>
        <dbReference type="ARBA" id="ARBA00023136"/>
    </source>
</evidence>
<evidence type="ECO:0000313" key="10">
    <source>
        <dbReference type="EMBL" id="CCO15261.1"/>
    </source>
</evidence>
<keyword evidence="3 9" id="KW-0812">Transmembrane</keyword>
<accession>K8EBL3</accession>
<dbReference type="Pfam" id="PF03094">
    <property type="entry name" value="Mlo"/>
    <property type="match status" value="3"/>
</dbReference>
<sequence length="804" mass="91349">MGGTYSEGFSQTDGWKLGVLFLLFVVISYAFIEFNTRLEHYLKEKKLRALRHVLHKLQHEIMLLGFISLSLIALQEPLLKICVSGESSSAEQYTHDCGEGKKPFWSATTIHQTHIFIFILAVTHVAYISLSMLVCILKLNSWKKWETGDHDIVPLNPHINPRLVIDANLLVLIWRAFWAQFRFSVNREVYLSLRRLFVERLGTPDDFHFHDFLVEAMEEDFASIIDTKVFMWVLAALWVTVPRYVFLPGGIAALAIMLFVGTMLEAVNIRLAQAAYERFVGEAAQTSKTLRENGEDEGETEYTDDNNYTPAELKNKKKNVTDAAENGTQLSGGMRTIAEEEEKTAKPQTLPSKSTFSSLRDRAGDFFKGVKDKVSMHATKELTSEERSKKRRALRAEIDSKNYFWRGRPQILLTIFQYVLFENAMSLAMLVFSAWQDPDWLSQNANVQANASILLFIVDIIVLLHSAYFILPVYAISSVVGTHCSMSLVEYAKKMGISNERAVEAYRRRADFKKDDADNYMYDSSGTQTPDFDDVLKAASSMSSPQSQTKTKSQKAPEFLSHFVGVPTDKSLARRNEVPVAPFDHSLDNERSMTALLGAILTKQMREIRAKEAARAAQKHKPRPHSNSPLAALKRTMSGRTLNLGLEEMTDSQQLPSSSRFRGEPLASPTWSVSERAKQKEKDEQEEVASPESKETPSTAPKGRMVSSMRAVPSLKDVFRFTEQQPSRTRTSFSEETRDEQHPQQEVKTELEEVVVEQQQKRKISLDIMRKTSIDEERETTKNLDDDGDEEETSKRSIKDIFPM</sequence>
<evidence type="ECO:0000256" key="1">
    <source>
        <dbReference type="ARBA" id="ARBA00004141"/>
    </source>
</evidence>
<dbReference type="GO" id="GO:0006952">
    <property type="term" value="P:defense response"/>
    <property type="evidence" value="ECO:0007669"/>
    <property type="project" value="UniProtKB-KW"/>
</dbReference>
<feature type="region of interest" description="Disordered" evidence="8">
    <location>
        <begin position="774"/>
        <end position="804"/>
    </location>
</feature>
<dbReference type="eggNOG" id="ENOG502QPZ5">
    <property type="taxonomic scope" value="Eukaryota"/>
</dbReference>
<dbReference type="OrthoDB" id="1388414at2759"/>
<name>K8EBL3_9CHLO</name>
<reference evidence="10 11" key="1">
    <citation type="submission" date="2011-10" db="EMBL/GenBank/DDBJ databases">
        <authorList>
            <person name="Genoscope - CEA"/>
        </authorList>
    </citation>
    <scope>NUCLEOTIDE SEQUENCE [LARGE SCALE GENOMIC DNA]</scope>
    <source>
        <strain evidence="10 11">RCC 1105</strain>
    </source>
</reference>
<evidence type="ECO:0000256" key="4">
    <source>
        <dbReference type="ARBA" id="ARBA00022821"/>
    </source>
</evidence>
<feature type="region of interest" description="Disordered" evidence="8">
    <location>
        <begin position="610"/>
        <end position="633"/>
    </location>
</feature>
<keyword evidence="4" id="KW-0611">Plant defense</keyword>
<comment type="similarity">
    <text evidence="2">Belongs to the MLO family.</text>
</comment>
<protein>
    <recommendedName>
        <fullName evidence="12">MLO-like protein</fullName>
    </recommendedName>
</protein>
<evidence type="ECO:0000256" key="2">
    <source>
        <dbReference type="ARBA" id="ARBA00006574"/>
    </source>
</evidence>
<gene>
    <name evidence="10" type="ORF">Bathy02g06090</name>
</gene>
<feature type="compositionally biased region" description="Basic and acidic residues" evidence="8">
    <location>
        <begin position="793"/>
        <end position="804"/>
    </location>
</feature>
<dbReference type="AlphaFoldDB" id="K8EBL3"/>
<dbReference type="InterPro" id="IPR004326">
    <property type="entry name" value="Mlo"/>
</dbReference>
<evidence type="ECO:0000256" key="3">
    <source>
        <dbReference type="ARBA" id="ARBA00022692"/>
    </source>
</evidence>
<feature type="compositionally biased region" description="Basic and acidic residues" evidence="8">
    <location>
        <begin position="733"/>
        <end position="749"/>
    </location>
</feature>
<feature type="compositionally biased region" description="Polar residues" evidence="8">
    <location>
        <begin position="722"/>
        <end position="732"/>
    </location>
</feature>
<keyword evidence="11" id="KW-1185">Reference proteome</keyword>
<dbReference type="EMBL" id="FO082277">
    <property type="protein sequence ID" value="CCO15261.1"/>
    <property type="molecule type" value="Genomic_DNA"/>
</dbReference>
<feature type="transmembrane region" description="Helical" evidence="9">
    <location>
        <begin position="15"/>
        <end position="32"/>
    </location>
</feature>
<dbReference type="GeneID" id="19017724"/>
<dbReference type="PANTHER" id="PTHR31942:SF52">
    <property type="entry name" value="MLO-LIKE PROTEIN 1"/>
    <property type="match status" value="1"/>
</dbReference>
<feature type="transmembrane region" description="Helical" evidence="9">
    <location>
        <begin position="245"/>
        <end position="264"/>
    </location>
</feature>
<dbReference type="STRING" id="41875.K8EBL3"/>
<feature type="compositionally biased region" description="Acidic residues" evidence="8">
    <location>
        <begin position="294"/>
        <end position="304"/>
    </location>
</feature>
<organism evidence="10 11">
    <name type="scientific">Bathycoccus prasinos</name>
    <dbReference type="NCBI Taxonomy" id="41875"/>
    <lineage>
        <taxon>Eukaryota</taxon>
        <taxon>Viridiplantae</taxon>
        <taxon>Chlorophyta</taxon>
        <taxon>Mamiellophyceae</taxon>
        <taxon>Mamiellales</taxon>
        <taxon>Bathycoccaceae</taxon>
        <taxon>Bathycoccus</taxon>
    </lineage>
</organism>
<feature type="compositionally biased region" description="Polar residues" evidence="8">
    <location>
        <begin position="651"/>
        <end position="660"/>
    </location>
</feature>
<dbReference type="RefSeq" id="XP_007515021.1">
    <property type="nucleotide sequence ID" value="XM_007514959.1"/>
</dbReference>
<feature type="compositionally biased region" description="Polar residues" evidence="8">
    <location>
        <begin position="346"/>
        <end position="356"/>
    </location>
</feature>
<keyword evidence="6 9" id="KW-0472">Membrane</keyword>
<dbReference type="Proteomes" id="UP000198341">
    <property type="component" value="Chromosome 2"/>
</dbReference>
<evidence type="ECO:0008006" key="12">
    <source>
        <dbReference type="Google" id="ProtNLM"/>
    </source>
</evidence>
<feature type="transmembrane region" description="Helical" evidence="9">
    <location>
        <begin position="411"/>
        <end position="433"/>
    </location>
</feature>
<feature type="compositionally biased region" description="Basic and acidic residues" evidence="8">
    <location>
        <begin position="774"/>
        <end position="785"/>
    </location>
</feature>
<evidence type="ECO:0000256" key="8">
    <source>
        <dbReference type="SAM" id="MobiDB-lite"/>
    </source>
</evidence>
<comment type="subcellular location">
    <subcellularLocation>
        <location evidence="1">Membrane</location>
        <topology evidence="1">Multi-pass membrane protein</topology>
    </subcellularLocation>
</comment>
<evidence type="ECO:0000256" key="7">
    <source>
        <dbReference type="ARBA" id="ARBA00023265"/>
    </source>
</evidence>
<proteinExistence type="inferred from homology"/>
<feature type="transmembrane region" description="Helical" evidence="9">
    <location>
        <begin position="53"/>
        <end position="74"/>
    </location>
</feature>
<feature type="transmembrane region" description="Helical" evidence="9">
    <location>
        <begin position="115"/>
        <end position="137"/>
    </location>
</feature>
<keyword evidence="7" id="KW-0568">Pathogenesis-related protein</keyword>
<evidence type="ECO:0000256" key="5">
    <source>
        <dbReference type="ARBA" id="ARBA00022989"/>
    </source>
</evidence>
<feature type="region of interest" description="Disordered" evidence="8">
    <location>
        <begin position="648"/>
        <end position="749"/>
    </location>
</feature>
<feature type="region of interest" description="Disordered" evidence="8">
    <location>
        <begin position="286"/>
        <end position="356"/>
    </location>
</feature>
<evidence type="ECO:0000256" key="9">
    <source>
        <dbReference type="SAM" id="Phobius"/>
    </source>
</evidence>
<evidence type="ECO:0000313" key="11">
    <source>
        <dbReference type="Proteomes" id="UP000198341"/>
    </source>
</evidence>
<dbReference type="GO" id="GO:0016020">
    <property type="term" value="C:membrane"/>
    <property type="evidence" value="ECO:0007669"/>
    <property type="project" value="UniProtKB-SubCell"/>
</dbReference>
<feature type="transmembrane region" description="Helical" evidence="9">
    <location>
        <begin position="453"/>
        <end position="476"/>
    </location>
</feature>
<dbReference type="KEGG" id="bpg:Bathy02g06090"/>